<dbReference type="Pfam" id="PF04166">
    <property type="entry name" value="PdxA"/>
    <property type="match status" value="1"/>
</dbReference>
<comment type="caution">
    <text evidence="9">The sequence shown here is derived from an EMBL/GenBank/DDBJ whole genome shotgun (WGS) entry which is preliminary data.</text>
</comment>
<evidence type="ECO:0000256" key="8">
    <source>
        <dbReference type="HAMAP-Rule" id="MF_00536"/>
    </source>
</evidence>
<keyword evidence="10" id="KW-1185">Reference proteome</keyword>
<evidence type="ECO:0000256" key="5">
    <source>
        <dbReference type="ARBA" id="ARBA00023002"/>
    </source>
</evidence>
<evidence type="ECO:0000313" key="10">
    <source>
        <dbReference type="Proteomes" id="UP000621799"/>
    </source>
</evidence>
<name>A0A928Z5Q5_9CYAN</name>
<keyword evidence="7 8" id="KW-0664">Pyridoxine biosynthesis</keyword>
<feature type="binding site" evidence="8">
    <location>
        <position position="130"/>
    </location>
    <ligand>
        <name>substrate</name>
    </ligand>
</feature>
<gene>
    <name evidence="8 9" type="primary">pdxA</name>
    <name evidence="9" type="ORF">IQ235_01965</name>
</gene>
<evidence type="ECO:0000256" key="4">
    <source>
        <dbReference type="ARBA" id="ARBA00022857"/>
    </source>
</evidence>
<comment type="subcellular location">
    <subcellularLocation>
        <location evidence="8">Cytoplasm</location>
    </subcellularLocation>
</comment>
<sequence length="353" mass="38530">MTMYPRLAITLGDPAGIGPEVILKALTDPTVLDRCQITVVGTRQVLRRTYDRLAAITSLADPNSLDLLEVPTEDSEWEWGRGNRASGGASFAYLSAALDRTLAGEFHGIVTGPIAKSLWKAAGFEYPGQTEVLAKRAGVERFGMLFAARSPHNGWMLRTLLATTHIPLSQVSPVLTPELLALKLDLFVECLQRDFGIDRPRIAISGLNPHSGEEGQLGTEERDWLIPWLEDERSHRPSVQLDGPVPPDTLWVKPGQAWYASTQQGTNPFFDCVADGYLAMYHDQGLIPVKLMAFDRAVNTTIGLPFIRTSPDHGTAFDIAGRGIADATSMKSAIALAAQLSERRLRVKNSASS</sequence>
<feature type="binding site" evidence="8">
    <location>
        <position position="282"/>
    </location>
    <ligand>
        <name>a divalent metal cation</name>
        <dbReference type="ChEBI" id="CHEBI:60240"/>
        <note>ligand shared between dimeric partners</note>
    </ligand>
</feature>
<keyword evidence="6 8" id="KW-0520">NAD</keyword>
<dbReference type="GO" id="GO:0005737">
    <property type="term" value="C:cytoplasm"/>
    <property type="evidence" value="ECO:0007669"/>
    <property type="project" value="UniProtKB-SubCell"/>
</dbReference>
<comment type="cofactor">
    <cofactor evidence="8">
        <name>a divalent metal cation</name>
        <dbReference type="ChEBI" id="CHEBI:60240"/>
    </cofactor>
    <text evidence="8">Binds 1 divalent metal cation per subunit.</text>
</comment>
<feature type="binding site" evidence="8">
    <location>
        <position position="210"/>
    </location>
    <ligand>
        <name>a divalent metal cation</name>
        <dbReference type="ChEBI" id="CHEBI:60240"/>
        <note>ligand shared between dimeric partners</note>
    </ligand>
</feature>
<keyword evidence="5 8" id="KW-0560">Oxidoreductase</keyword>
<dbReference type="Gene3D" id="3.40.718.10">
    <property type="entry name" value="Isopropylmalate Dehydrogenase"/>
    <property type="match status" value="1"/>
</dbReference>
<dbReference type="GO" id="GO:0050570">
    <property type="term" value="F:4-hydroxythreonine-4-phosphate dehydrogenase activity"/>
    <property type="evidence" value="ECO:0007669"/>
    <property type="project" value="UniProtKB-UniRule"/>
</dbReference>
<comment type="miscellaneous">
    <text evidence="8">The active site is located at the dimer interface.</text>
</comment>
<feature type="binding site" evidence="8">
    <location>
        <position position="308"/>
    </location>
    <ligand>
        <name>substrate</name>
    </ligand>
</feature>
<evidence type="ECO:0000256" key="7">
    <source>
        <dbReference type="ARBA" id="ARBA00023096"/>
    </source>
</evidence>
<dbReference type="NCBIfam" id="TIGR00557">
    <property type="entry name" value="pdxA"/>
    <property type="match status" value="1"/>
</dbReference>
<feature type="binding site" evidence="8">
    <location>
        <position position="299"/>
    </location>
    <ligand>
        <name>substrate</name>
    </ligand>
</feature>
<dbReference type="GO" id="GO:0008615">
    <property type="term" value="P:pyridoxine biosynthetic process"/>
    <property type="evidence" value="ECO:0007669"/>
    <property type="project" value="UniProtKB-UniRule"/>
</dbReference>
<dbReference type="HAMAP" id="MF_00536">
    <property type="entry name" value="PdxA"/>
    <property type="match status" value="1"/>
</dbReference>
<proteinExistence type="inferred from homology"/>
<keyword evidence="3 8" id="KW-0479">Metal-binding</keyword>
<dbReference type="GO" id="GO:0051287">
    <property type="term" value="F:NAD binding"/>
    <property type="evidence" value="ECO:0007669"/>
    <property type="project" value="InterPro"/>
</dbReference>
<comment type="subunit">
    <text evidence="8">Homodimer.</text>
</comment>
<evidence type="ECO:0000256" key="3">
    <source>
        <dbReference type="ARBA" id="ARBA00022723"/>
    </source>
</evidence>
<reference evidence="9" key="1">
    <citation type="submission" date="2020-10" db="EMBL/GenBank/DDBJ databases">
        <authorList>
            <person name="Castelo-Branco R."/>
            <person name="Eusebio N."/>
            <person name="Adriana R."/>
            <person name="Vieira A."/>
            <person name="Brugerolle De Fraissinette N."/>
            <person name="Rezende De Castro R."/>
            <person name="Schneider M.P."/>
            <person name="Vasconcelos V."/>
            <person name="Leao P.N."/>
        </authorList>
    </citation>
    <scope>NUCLEOTIDE SEQUENCE</scope>
    <source>
        <strain evidence="9">LEGE 11467</strain>
    </source>
</reference>
<evidence type="ECO:0000256" key="2">
    <source>
        <dbReference type="ARBA" id="ARBA00022490"/>
    </source>
</evidence>
<comment type="catalytic activity">
    <reaction evidence="8">
        <text>4-(phosphooxy)-L-threonine + NAD(+) = 3-amino-2-oxopropyl phosphate + CO2 + NADH</text>
        <dbReference type="Rhea" id="RHEA:32275"/>
        <dbReference type="ChEBI" id="CHEBI:16526"/>
        <dbReference type="ChEBI" id="CHEBI:57279"/>
        <dbReference type="ChEBI" id="CHEBI:57540"/>
        <dbReference type="ChEBI" id="CHEBI:57945"/>
        <dbReference type="ChEBI" id="CHEBI:58452"/>
        <dbReference type="EC" id="1.1.1.262"/>
    </reaction>
</comment>
<dbReference type="InterPro" id="IPR037510">
    <property type="entry name" value="PdxA"/>
</dbReference>
<feature type="binding site" evidence="8">
    <location>
        <position position="165"/>
    </location>
    <ligand>
        <name>a divalent metal cation</name>
        <dbReference type="ChEBI" id="CHEBI:60240"/>
        <note>ligand shared between dimeric partners</note>
    </ligand>
</feature>
<keyword evidence="4 8" id="KW-0521">NADP</keyword>
<dbReference type="NCBIfam" id="NF002744">
    <property type="entry name" value="PRK02746.1"/>
    <property type="match status" value="1"/>
</dbReference>
<comment type="caution">
    <text evidence="8">Lacks conserved residue(s) required for the propagation of feature annotation.</text>
</comment>
<organism evidence="9 10">
    <name type="scientific">Zarconia navalis LEGE 11467</name>
    <dbReference type="NCBI Taxonomy" id="1828826"/>
    <lineage>
        <taxon>Bacteria</taxon>
        <taxon>Bacillati</taxon>
        <taxon>Cyanobacteriota</taxon>
        <taxon>Cyanophyceae</taxon>
        <taxon>Oscillatoriophycideae</taxon>
        <taxon>Oscillatoriales</taxon>
        <taxon>Oscillatoriales incertae sedis</taxon>
        <taxon>Zarconia</taxon>
        <taxon>Zarconia navalis</taxon>
    </lineage>
</organism>
<protein>
    <recommendedName>
        <fullName evidence="8">4-hydroxythreonine-4-phosphate dehydrogenase</fullName>
        <ecNumber evidence="8">1.1.1.262</ecNumber>
    </recommendedName>
    <alternativeName>
        <fullName evidence="8">4-(phosphohydroxy)-L-threonine dehydrogenase</fullName>
    </alternativeName>
</protein>
<dbReference type="EC" id="1.1.1.262" evidence="8"/>
<feature type="binding site" evidence="8">
    <location>
        <position position="290"/>
    </location>
    <ligand>
        <name>substrate</name>
    </ligand>
</feature>
<accession>A0A928Z5Q5</accession>
<dbReference type="PANTHER" id="PTHR30004:SF6">
    <property type="entry name" value="D-THREONATE 4-PHOSPHATE DEHYDROGENASE"/>
    <property type="match status" value="1"/>
</dbReference>
<evidence type="ECO:0000256" key="1">
    <source>
        <dbReference type="ARBA" id="ARBA00009464"/>
    </source>
</evidence>
<dbReference type="GO" id="GO:0042823">
    <property type="term" value="P:pyridoxal phosphate biosynthetic process"/>
    <property type="evidence" value="ECO:0007669"/>
    <property type="project" value="UniProtKB-UniRule"/>
</dbReference>
<comment type="pathway">
    <text evidence="8">Cofactor biosynthesis; pyridoxine 5'-phosphate biosynthesis; pyridoxine 5'-phosphate from D-erythrose 4-phosphate: step 4/5.</text>
</comment>
<dbReference type="InterPro" id="IPR005255">
    <property type="entry name" value="PdxA_fam"/>
</dbReference>
<dbReference type="SUPFAM" id="SSF53659">
    <property type="entry name" value="Isocitrate/Isopropylmalate dehydrogenase-like"/>
    <property type="match status" value="1"/>
</dbReference>
<dbReference type="GO" id="GO:0046872">
    <property type="term" value="F:metal ion binding"/>
    <property type="evidence" value="ECO:0007669"/>
    <property type="project" value="UniProtKB-UniRule"/>
</dbReference>
<dbReference type="EMBL" id="JADEXN010000017">
    <property type="protein sequence ID" value="MBE9039562.1"/>
    <property type="molecule type" value="Genomic_DNA"/>
</dbReference>
<dbReference type="AlphaFoldDB" id="A0A928Z5Q5"/>
<comment type="similarity">
    <text evidence="1">Belongs to the PdxA family. PdxA2 subfamily.</text>
</comment>
<evidence type="ECO:0000256" key="6">
    <source>
        <dbReference type="ARBA" id="ARBA00023027"/>
    </source>
</evidence>
<evidence type="ECO:0000313" key="9">
    <source>
        <dbReference type="EMBL" id="MBE9039562.1"/>
    </source>
</evidence>
<dbReference type="Proteomes" id="UP000621799">
    <property type="component" value="Unassembled WGS sequence"/>
</dbReference>
<dbReference type="PANTHER" id="PTHR30004">
    <property type="entry name" value="4-HYDROXYTHREONINE-4-PHOSPHATE DEHYDROGENASE"/>
    <property type="match status" value="1"/>
</dbReference>
<comment type="function">
    <text evidence="8">Catalyzes the NAD(P)-dependent oxidation of 4-(phosphooxy)-L-threonine (HTP) into 2-amino-3-oxo-4-(phosphooxy)butyric acid which spontaneously decarboxylates to form 3-amino-2-oxopropyl phosphate (AHAP).</text>
</comment>
<keyword evidence="2 8" id="KW-0963">Cytoplasm</keyword>